<dbReference type="GeneID" id="19882221"/>
<evidence type="ECO:0000313" key="1">
    <source>
        <dbReference type="EMBL" id="ELA41405.1"/>
    </source>
</evidence>
<dbReference type="EMBL" id="JH370144">
    <property type="protein sequence ID" value="ELA41405.1"/>
    <property type="molecule type" value="Genomic_DNA"/>
</dbReference>
<gene>
    <name evidence="1" type="ORF">VICG_01510</name>
</gene>
<dbReference type="Proteomes" id="UP000011082">
    <property type="component" value="Unassembled WGS sequence"/>
</dbReference>
<reference evidence="2" key="1">
    <citation type="submission" date="2011-05" db="EMBL/GenBank/DDBJ databases">
        <title>The genome sequence of Vittaforma corneae strain ATCC 50505.</title>
        <authorList>
            <consortium name="The Broad Institute Genome Sequencing Platform"/>
            <person name="Cuomo C."/>
            <person name="Didier E."/>
            <person name="Bowers L."/>
            <person name="Young S.K."/>
            <person name="Zeng Q."/>
            <person name="Gargeya S."/>
            <person name="Fitzgerald M."/>
            <person name="Haas B."/>
            <person name="Abouelleil A."/>
            <person name="Alvarado L."/>
            <person name="Arachchi H.M."/>
            <person name="Berlin A."/>
            <person name="Chapman S.B."/>
            <person name="Gearin G."/>
            <person name="Goldberg J."/>
            <person name="Griggs A."/>
            <person name="Gujja S."/>
            <person name="Hansen M."/>
            <person name="Heiman D."/>
            <person name="Howarth C."/>
            <person name="Larimer J."/>
            <person name="Lui A."/>
            <person name="MacDonald P.J.P."/>
            <person name="McCowen C."/>
            <person name="Montmayeur A."/>
            <person name="Murphy C."/>
            <person name="Neiman D."/>
            <person name="Pearson M."/>
            <person name="Priest M."/>
            <person name="Roberts A."/>
            <person name="Saif S."/>
            <person name="Shea T."/>
            <person name="Sisk P."/>
            <person name="Stolte C."/>
            <person name="Sykes S."/>
            <person name="Wortman J."/>
            <person name="Nusbaum C."/>
            <person name="Birren B."/>
        </authorList>
    </citation>
    <scope>NUCLEOTIDE SEQUENCE [LARGE SCALE GENOMIC DNA]</scope>
    <source>
        <strain evidence="2">ATCC 50505</strain>
    </source>
</reference>
<keyword evidence="2" id="KW-1185">Reference proteome</keyword>
<accession>L2GLM2</accession>
<dbReference type="RefSeq" id="XP_007604956.1">
    <property type="nucleotide sequence ID" value="XM_007604894.1"/>
</dbReference>
<dbReference type="AlphaFoldDB" id="L2GLM2"/>
<sequence>MVVRKITLDKICSSSYDDLDAVNDYILACEEDDVDIKAISEENDQDKKVEKEIRRYKPQMNEELEDKCTLKQTVKKINDNANVEKRSEDKTILTARSDDLSEIYQFSAKKQNYIAKQDKLNSSEREQNDAHESILACVSTESNIYSITLFDNSTTITNESIEKLPENLKAVDSEQDSLCSLKKVCEMLNEQCVSSENGTEQSKILPYKAIINNTTELQEGDKQKKIDTLFLNMIKY</sequence>
<dbReference type="HOGENOM" id="CLU_1176204_0_0_1"/>
<protein>
    <submittedName>
        <fullName evidence="1">Uncharacterized protein</fullName>
    </submittedName>
</protein>
<evidence type="ECO:0000313" key="2">
    <source>
        <dbReference type="Proteomes" id="UP000011082"/>
    </source>
</evidence>
<organism evidence="1 2">
    <name type="scientific">Vittaforma corneae (strain ATCC 50505)</name>
    <name type="common">Microsporidian parasite</name>
    <name type="synonym">Nosema corneum</name>
    <dbReference type="NCBI Taxonomy" id="993615"/>
    <lineage>
        <taxon>Eukaryota</taxon>
        <taxon>Fungi</taxon>
        <taxon>Fungi incertae sedis</taxon>
        <taxon>Microsporidia</taxon>
        <taxon>Nosematidae</taxon>
        <taxon>Vittaforma</taxon>
    </lineage>
</organism>
<dbReference type="VEuPathDB" id="MicrosporidiaDB:VICG_01510"/>
<proteinExistence type="predicted"/>
<dbReference type="InParanoid" id="L2GLM2"/>
<name>L2GLM2_VITCO</name>